<reference evidence="2 3" key="1">
    <citation type="submission" date="2015-09" db="EMBL/GenBank/DDBJ databases">
        <title>Host preference determinants of Valsa canker pathogens revealed by comparative genomics.</title>
        <authorList>
            <person name="Yin Z."/>
            <person name="Huang L."/>
        </authorList>
    </citation>
    <scope>NUCLEOTIDE SEQUENCE [LARGE SCALE GENOMIC DNA]</scope>
    <source>
        <strain evidence="2 3">SXYLt</strain>
    </source>
</reference>
<dbReference type="AlphaFoldDB" id="A0A423XMX0"/>
<dbReference type="InterPro" id="IPR004507">
    <property type="entry name" value="UbiX-like"/>
</dbReference>
<gene>
    <name evidence="2" type="ORF">VPNG_00803</name>
</gene>
<feature type="compositionally biased region" description="Polar residues" evidence="1">
    <location>
        <begin position="197"/>
        <end position="210"/>
    </location>
</feature>
<dbReference type="Proteomes" id="UP000285146">
    <property type="component" value="Unassembled WGS sequence"/>
</dbReference>
<dbReference type="PANTHER" id="PTHR43374">
    <property type="entry name" value="FLAVIN PRENYLTRANSFERASE"/>
    <property type="match status" value="1"/>
</dbReference>
<comment type="caution">
    <text evidence="2">The sequence shown here is derived from an EMBL/GenBank/DDBJ whole genome shotgun (WGS) entry which is preliminary data.</text>
</comment>
<dbReference type="OrthoDB" id="5237843at2759"/>
<protein>
    <submittedName>
        <fullName evidence="2">Uncharacterized protein</fullName>
    </submittedName>
</protein>
<evidence type="ECO:0000313" key="3">
    <source>
        <dbReference type="Proteomes" id="UP000285146"/>
    </source>
</evidence>
<evidence type="ECO:0000256" key="1">
    <source>
        <dbReference type="SAM" id="MobiDB-lite"/>
    </source>
</evidence>
<feature type="compositionally biased region" description="Low complexity" evidence="1">
    <location>
        <begin position="143"/>
        <end position="153"/>
    </location>
</feature>
<dbReference type="PANTHER" id="PTHR43374:SF1">
    <property type="entry name" value="FLAVIN PRENYLTRANSFERASE PAD1, MITOCHONDRIAL"/>
    <property type="match status" value="1"/>
</dbReference>
<keyword evidence="3" id="KW-1185">Reference proteome</keyword>
<proteinExistence type="predicted"/>
<feature type="region of interest" description="Disordered" evidence="1">
    <location>
        <begin position="137"/>
        <end position="157"/>
    </location>
</feature>
<feature type="region of interest" description="Disordered" evidence="1">
    <location>
        <begin position="173"/>
        <end position="218"/>
    </location>
</feature>
<dbReference type="InParanoid" id="A0A423XMX0"/>
<name>A0A423XMX0_9PEZI</name>
<accession>A0A423XMX0</accession>
<dbReference type="GO" id="GO:0016831">
    <property type="term" value="F:carboxy-lyase activity"/>
    <property type="evidence" value="ECO:0007669"/>
    <property type="project" value="TreeGrafter"/>
</dbReference>
<feature type="compositionally biased region" description="Basic and acidic residues" evidence="1">
    <location>
        <begin position="177"/>
        <end position="190"/>
    </location>
</feature>
<organism evidence="2 3">
    <name type="scientific">Cytospora leucostoma</name>
    <dbReference type="NCBI Taxonomy" id="1230097"/>
    <lineage>
        <taxon>Eukaryota</taxon>
        <taxon>Fungi</taxon>
        <taxon>Dikarya</taxon>
        <taxon>Ascomycota</taxon>
        <taxon>Pezizomycotina</taxon>
        <taxon>Sordariomycetes</taxon>
        <taxon>Sordariomycetidae</taxon>
        <taxon>Diaporthales</taxon>
        <taxon>Cytosporaceae</taxon>
        <taxon>Cytospora</taxon>
    </lineage>
</organism>
<dbReference type="STRING" id="1230097.A0A423XMX0"/>
<evidence type="ECO:0000313" key="2">
    <source>
        <dbReference type="EMBL" id="ROW17853.1"/>
    </source>
</evidence>
<dbReference type="EMBL" id="LKEB01000002">
    <property type="protein sequence ID" value="ROW17853.1"/>
    <property type="molecule type" value="Genomic_DNA"/>
</dbReference>
<sequence length="260" mass="29067">MERFTNLFDDMDNLERALGGHLRGREACHSIQAVKEFYSLELHRNFIVSTLCRPILSKDGQQNLIQTQVDIVLGRLQLALKRSVKAFIRLRAVTCLATRSWAFVHNGLTSALLLSFMKETRNEEDSRQIQDELIRSLTEGDADSPASESESASRGMLATQMTNAHKKSLKALKSLRKSSDEERRQKDRSGNIDGGNTRASSSRTTFSEDATNAIHDPGSADLDEFLRAFDSSSTLPMEAFDYITSDPLTPAASFEGFNWI</sequence>